<accession>A0A8J8SHI4</accession>
<feature type="signal peptide" evidence="1">
    <location>
        <begin position="1"/>
        <end position="27"/>
    </location>
</feature>
<dbReference type="SMART" id="SM00318">
    <property type="entry name" value="SNc"/>
    <property type="match status" value="1"/>
</dbReference>
<dbReference type="KEGG" id="vpy:HZI73_14540"/>
<dbReference type="Proteomes" id="UP000683246">
    <property type="component" value="Chromosome"/>
</dbReference>
<protein>
    <submittedName>
        <fullName evidence="3">Thermonuclease family protein</fullName>
    </submittedName>
</protein>
<reference evidence="3" key="1">
    <citation type="submission" date="2020-07" db="EMBL/GenBank/DDBJ databases">
        <title>Vallitalea pronyensis genome.</title>
        <authorList>
            <person name="Postec A."/>
        </authorList>
    </citation>
    <scope>NUCLEOTIDE SEQUENCE</scope>
    <source>
        <strain evidence="3">FatNI3</strain>
    </source>
</reference>
<sequence length="571" mass="66363">MKKSLNSIHLVMACVLTLSLFTTNSYARAVLYEDQDITLARVLEVISGEAIKVIAYDSEGNGKVELIRMVGIETDSSQEAYMYTYKRLLGKRVMLLPDDHEASFEPLNGWLYRHVYISSKESVGEELLENGFATVNTKFETSEQYDDLMAAELRGKKEETGVWHKPETQSEIGINVNTATATELTEILEDTTYAMANALTRYRKYNAFNHVEEVKYAGEDFTKAWFDKNRYKISVVTNLNDASFEEIRSLFGDMTVGEEQATDFLQYRLFNQLDSLYEVKNIPSLKQHYSTIEPYVALYNTDTYIPTEEVKAININTASMNQIIRTCFFTHSRVNDIIKERNDQSFIIKSFGQLEKNNLLSNYGVAANSDNITFYTDINSAGLNELESLFGFIDMNDHKMEEFAKVIMDNRPYYDISNIKHKIGYRYYNLIKPYIYVDEKATEYININLADKDSAATILGMTSEDREKYLASNIRYSSSAKIKFDYDYYADSFTLYTNINKATRYELEHIEARVWKDSKYQYEKLPKVIIDDIIEFREDQPFNAKEELQDIFKEHKKTSMYTKIIDYIVFY</sequence>
<name>A0A8J8SHI4_9FIRM</name>
<dbReference type="EMBL" id="CP058649">
    <property type="protein sequence ID" value="QUI23428.1"/>
    <property type="molecule type" value="Genomic_DNA"/>
</dbReference>
<feature type="chain" id="PRO_5038359960" evidence="1">
    <location>
        <begin position="28"/>
        <end position="571"/>
    </location>
</feature>
<dbReference type="Gene3D" id="2.40.50.90">
    <property type="match status" value="1"/>
</dbReference>
<gene>
    <name evidence="3" type="ORF">HZI73_14540</name>
</gene>
<evidence type="ECO:0000259" key="2">
    <source>
        <dbReference type="SMART" id="SM00318"/>
    </source>
</evidence>
<proteinExistence type="predicted"/>
<keyword evidence="4" id="KW-1185">Reference proteome</keyword>
<evidence type="ECO:0000313" key="4">
    <source>
        <dbReference type="Proteomes" id="UP000683246"/>
    </source>
</evidence>
<feature type="domain" description="TNase-like" evidence="2">
    <location>
        <begin position="35"/>
        <end position="165"/>
    </location>
</feature>
<keyword evidence="1" id="KW-0732">Signal</keyword>
<dbReference type="InterPro" id="IPR016071">
    <property type="entry name" value="Staphylococal_nuclease_OB-fold"/>
</dbReference>
<organism evidence="3 4">
    <name type="scientific">Vallitalea pronyensis</name>
    <dbReference type="NCBI Taxonomy" id="1348613"/>
    <lineage>
        <taxon>Bacteria</taxon>
        <taxon>Bacillati</taxon>
        <taxon>Bacillota</taxon>
        <taxon>Clostridia</taxon>
        <taxon>Lachnospirales</taxon>
        <taxon>Vallitaleaceae</taxon>
        <taxon>Vallitalea</taxon>
    </lineage>
</organism>
<dbReference type="RefSeq" id="WP_212694113.1">
    <property type="nucleotide sequence ID" value="NZ_CP058649.1"/>
</dbReference>
<dbReference type="InterPro" id="IPR035437">
    <property type="entry name" value="SNase_OB-fold_sf"/>
</dbReference>
<evidence type="ECO:0000313" key="3">
    <source>
        <dbReference type="EMBL" id="QUI23428.1"/>
    </source>
</evidence>
<dbReference type="AlphaFoldDB" id="A0A8J8SHI4"/>
<dbReference type="Pfam" id="PF00565">
    <property type="entry name" value="SNase"/>
    <property type="match status" value="1"/>
</dbReference>
<evidence type="ECO:0000256" key="1">
    <source>
        <dbReference type="SAM" id="SignalP"/>
    </source>
</evidence>
<dbReference type="SUPFAM" id="SSF50199">
    <property type="entry name" value="Staphylococcal nuclease"/>
    <property type="match status" value="1"/>
</dbReference>